<dbReference type="GO" id="GO:0005794">
    <property type="term" value="C:Golgi apparatus"/>
    <property type="evidence" value="ECO:0007669"/>
    <property type="project" value="TreeGrafter"/>
</dbReference>
<dbReference type="GO" id="GO:0000032">
    <property type="term" value="P:cell wall mannoprotein biosynthetic process"/>
    <property type="evidence" value="ECO:0007669"/>
    <property type="project" value="TreeGrafter"/>
</dbReference>
<keyword evidence="3" id="KW-0328">Glycosyltransferase</keyword>
<keyword evidence="5" id="KW-0735">Signal-anchor</keyword>
<dbReference type="InterPro" id="IPR029044">
    <property type="entry name" value="Nucleotide-diphossugar_trans"/>
</dbReference>
<dbReference type="GO" id="GO:0016020">
    <property type="term" value="C:membrane"/>
    <property type="evidence" value="ECO:0007669"/>
    <property type="project" value="UniProtKB-SubCell"/>
</dbReference>
<dbReference type="EMBL" id="SELW01000612">
    <property type="protein sequence ID" value="TID18185.1"/>
    <property type="molecule type" value="Genomic_DNA"/>
</dbReference>
<dbReference type="PANTHER" id="PTHR31121">
    <property type="entry name" value="ALPHA-1,2 MANNOSYLTRANSFERASE KTR1"/>
    <property type="match status" value="1"/>
</dbReference>
<dbReference type="GO" id="GO:0006493">
    <property type="term" value="P:protein O-linked glycosylation"/>
    <property type="evidence" value="ECO:0007669"/>
    <property type="project" value="TreeGrafter"/>
</dbReference>
<evidence type="ECO:0000313" key="8">
    <source>
        <dbReference type="Proteomes" id="UP000307173"/>
    </source>
</evidence>
<dbReference type="AlphaFoldDB" id="A0A4T0WXG8"/>
<dbReference type="InterPro" id="IPR002685">
    <property type="entry name" value="Glyco_trans_15"/>
</dbReference>
<evidence type="ECO:0000256" key="5">
    <source>
        <dbReference type="ARBA" id="ARBA00022968"/>
    </source>
</evidence>
<dbReference type="GO" id="GO:0006487">
    <property type="term" value="P:protein N-linked glycosylation"/>
    <property type="evidence" value="ECO:0007669"/>
    <property type="project" value="TreeGrafter"/>
</dbReference>
<comment type="similarity">
    <text evidence="2">Belongs to the glycosyltransferase 15 family.</text>
</comment>
<keyword evidence="5" id="KW-0812">Transmembrane</keyword>
<comment type="caution">
    <text evidence="7">The sequence shown here is derived from an EMBL/GenBank/DDBJ whole genome shotgun (WGS) entry which is preliminary data.</text>
</comment>
<feature type="region of interest" description="Disordered" evidence="6">
    <location>
        <begin position="537"/>
        <end position="572"/>
    </location>
</feature>
<keyword evidence="8" id="KW-1185">Reference proteome</keyword>
<feature type="compositionally biased region" description="Basic and acidic residues" evidence="6">
    <location>
        <begin position="537"/>
        <end position="561"/>
    </location>
</feature>
<dbReference type="Pfam" id="PF01793">
    <property type="entry name" value="Glyco_transf_15"/>
    <property type="match status" value="1"/>
</dbReference>
<name>A0A4T0WXG8_9ASCO</name>
<evidence type="ECO:0000256" key="1">
    <source>
        <dbReference type="ARBA" id="ARBA00004606"/>
    </source>
</evidence>
<sequence>MLLRRHKTLLVYLLSALFIFGLATSIFHVKSNQESTEAGLNEKLSQLRQSLFNDDQKKGNKVEDSSKVVDSENKIDKSIENVVEGEDSSKISLDSLENLSKLSDEEIKEQLKAINERQKESLASKEVEVEYTVESFRIHEDRVEGTKIDNPDRIRNDIPPDGKPWTKYEIDRVVPKNLEEINSVERENATLFTLCRNSEIWEILDSIQQLETRFNHKHHYDWVFLNDEPFSEEFINLTSNMVSGRARYGLIPRAHWSYPSHIDEAKAKQIRESRKWAAITYGNSESYRHMCRFNSLFFYKHPIMQEYKYYWRVEPHVGYHCDILTDPFKFLKDNGKKYGFTISMKELPSTIETLWETSKLYFKQLSHDYFNQETNNNLLKFISNDNGETYNLCHYWTNFEIADLDIYRNEIYEGYVNFLDQAGGFFYERWGDAPIHSIIFSIILKKGEIHLFDDISYEHTVASTCPLSAEFRKKAKCTCNPNDIWVIKSDSSCNLKFWDVGFNEHPPELSAYLKKIHDEKVEQEELRAAQRKLRVETARRQSELRRKKAEERRKERLELKKLKQQKKKNAKQ</sequence>
<dbReference type="Gene3D" id="3.90.550.10">
    <property type="entry name" value="Spore Coat Polysaccharide Biosynthesis Protein SpsA, Chain A"/>
    <property type="match status" value="1"/>
</dbReference>
<evidence type="ECO:0000313" key="7">
    <source>
        <dbReference type="EMBL" id="TID18185.1"/>
    </source>
</evidence>
<feature type="compositionally biased region" description="Basic residues" evidence="6">
    <location>
        <begin position="562"/>
        <end position="572"/>
    </location>
</feature>
<dbReference type="Proteomes" id="UP000307173">
    <property type="component" value="Unassembled WGS sequence"/>
</dbReference>
<dbReference type="FunFam" id="3.90.550.10:FF:000051">
    <property type="entry name" value="Alpha-1,2-mannosyltransferase (Ktr4)"/>
    <property type="match status" value="1"/>
</dbReference>
<organism evidence="7 8">
    <name type="scientific">Pichia inconspicua</name>
    <dbReference type="NCBI Taxonomy" id="52247"/>
    <lineage>
        <taxon>Eukaryota</taxon>
        <taxon>Fungi</taxon>
        <taxon>Dikarya</taxon>
        <taxon>Ascomycota</taxon>
        <taxon>Saccharomycotina</taxon>
        <taxon>Pichiomycetes</taxon>
        <taxon>Pichiales</taxon>
        <taxon>Pichiaceae</taxon>
        <taxon>Pichia</taxon>
    </lineage>
</organism>
<evidence type="ECO:0008006" key="9">
    <source>
        <dbReference type="Google" id="ProtNLM"/>
    </source>
</evidence>
<reference evidence="7 8" key="1">
    <citation type="journal article" date="2019" name="Front. Genet.">
        <title>Whole-Genome Sequencing of the Opportunistic Yeast Pathogen Candida inconspicua Uncovers Its Hybrid Origin.</title>
        <authorList>
            <person name="Mixao V."/>
            <person name="Hansen A.P."/>
            <person name="Saus E."/>
            <person name="Boekhout T."/>
            <person name="Lass-Florl C."/>
            <person name="Gabaldon T."/>
        </authorList>
    </citation>
    <scope>NUCLEOTIDE SEQUENCE [LARGE SCALE GENOMIC DNA]</scope>
    <source>
        <strain evidence="7 8">CBS 180</strain>
    </source>
</reference>
<accession>A0A4T0WXG8</accession>
<evidence type="ECO:0000256" key="4">
    <source>
        <dbReference type="ARBA" id="ARBA00022679"/>
    </source>
</evidence>
<keyword evidence="4" id="KW-0808">Transferase</keyword>
<proteinExistence type="inferred from homology"/>
<dbReference type="PANTHER" id="PTHR31121:SF6">
    <property type="entry name" value="ALPHA-1,2 MANNOSYLTRANSFERASE KTR1"/>
    <property type="match status" value="1"/>
</dbReference>
<dbReference type="OrthoDB" id="439943at2759"/>
<evidence type="ECO:0000256" key="3">
    <source>
        <dbReference type="ARBA" id="ARBA00022676"/>
    </source>
</evidence>
<protein>
    <recommendedName>
        <fullName evidence="9">Glycosyltransferase family 15 protein</fullName>
    </recommendedName>
</protein>
<gene>
    <name evidence="7" type="ORF">CANINC_003926</name>
</gene>
<evidence type="ECO:0000256" key="2">
    <source>
        <dbReference type="ARBA" id="ARBA00007677"/>
    </source>
</evidence>
<comment type="subcellular location">
    <subcellularLocation>
        <location evidence="1">Membrane</location>
        <topology evidence="1">Single-pass type II membrane protein</topology>
    </subcellularLocation>
</comment>
<dbReference type="GO" id="GO:0000026">
    <property type="term" value="F:alpha-1,2-mannosyltransferase activity"/>
    <property type="evidence" value="ECO:0007669"/>
    <property type="project" value="TreeGrafter"/>
</dbReference>
<dbReference type="SUPFAM" id="SSF53448">
    <property type="entry name" value="Nucleotide-diphospho-sugar transferases"/>
    <property type="match status" value="1"/>
</dbReference>
<evidence type="ECO:0000256" key="6">
    <source>
        <dbReference type="SAM" id="MobiDB-lite"/>
    </source>
</evidence>